<protein>
    <submittedName>
        <fullName evidence="1">Uncharacterized protein</fullName>
    </submittedName>
</protein>
<reference evidence="1" key="1">
    <citation type="submission" date="2014-11" db="EMBL/GenBank/DDBJ databases">
        <authorList>
            <person name="Amaro Gonzalez C."/>
        </authorList>
    </citation>
    <scope>NUCLEOTIDE SEQUENCE</scope>
</reference>
<accession>A0A0E9XFP7</accession>
<sequence>MTHYKQPLSISNKNMKTAIEIIPVILCSAPVCPS</sequence>
<dbReference type="EMBL" id="GBXM01007005">
    <property type="protein sequence ID" value="JAI01573.1"/>
    <property type="molecule type" value="Transcribed_RNA"/>
</dbReference>
<evidence type="ECO:0000313" key="1">
    <source>
        <dbReference type="EMBL" id="JAI01573.1"/>
    </source>
</evidence>
<organism evidence="1">
    <name type="scientific">Anguilla anguilla</name>
    <name type="common">European freshwater eel</name>
    <name type="synonym">Muraena anguilla</name>
    <dbReference type="NCBI Taxonomy" id="7936"/>
    <lineage>
        <taxon>Eukaryota</taxon>
        <taxon>Metazoa</taxon>
        <taxon>Chordata</taxon>
        <taxon>Craniata</taxon>
        <taxon>Vertebrata</taxon>
        <taxon>Euteleostomi</taxon>
        <taxon>Actinopterygii</taxon>
        <taxon>Neopterygii</taxon>
        <taxon>Teleostei</taxon>
        <taxon>Anguilliformes</taxon>
        <taxon>Anguillidae</taxon>
        <taxon>Anguilla</taxon>
    </lineage>
</organism>
<dbReference type="AlphaFoldDB" id="A0A0E9XFP7"/>
<proteinExistence type="predicted"/>
<reference evidence="1" key="2">
    <citation type="journal article" date="2015" name="Fish Shellfish Immunol.">
        <title>Early steps in the European eel (Anguilla anguilla)-Vibrio vulnificus interaction in the gills: Role of the RtxA13 toxin.</title>
        <authorList>
            <person name="Callol A."/>
            <person name="Pajuelo D."/>
            <person name="Ebbesson L."/>
            <person name="Teles M."/>
            <person name="MacKenzie S."/>
            <person name="Amaro C."/>
        </authorList>
    </citation>
    <scope>NUCLEOTIDE SEQUENCE</scope>
</reference>
<name>A0A0E9XFP7_ANGAN</name>